<dbReference type="PANTHER" id="PTHR33048">
    <property type="entry name" value="PTH11-LIKE INTEGRAL MEMBRANE PROTEIN (AFU_ORTHOLOGUE AFUA_5G11245)"/>
    <property type="match status" value="1"/>
</dbReference>
<feature type="transmembrane region" description="Helical" evidence="6">
    <location>
        <begin position="118"/>
        <end position="139"/>
    </location>
</feature>
<keyword evidence="2 6" id="KW-0812">Transmembrane</keyword>
<sequence>MATIPNKVESSSELIPPLDVILQWPTPNYDDPVTRSQAVLIVSCVLGAFMFLVVGARLWARAIIQRNAGLDDWIMLAAMIPTIALTITVCLATERYAFNRHIWDVLPTLYVSQRKVTFALYLLYIVAGSSIKISILLFYRRLDSRSITRTFRILTLLNIAGIALFTIAFVLVLFLSCDPMAAFWQRFDLETQIRGDYTFHCWVDEGADLLSASIISAVQDAIAAFLPTFLYWNLQIPRRQKVALGAIFALGYVVCVVAGVRSYYVWRTFDFRLYDSTWESWPAWLLCVIEIQLGAICASAPALKVFLSHYFRLAATRYGSRSGGAAGGTAGASSLRKGGYWWRSTGASRSLGIKGSREGYFAQEGSRSRMVVDEEGGIVLTEGKRGGGWSGGGVRTDSVENFGYR</sequence>
<dbReference type="GO" id="GO:0016020">
    <property type="term" value="C:membrane"/>
    <property type="evidence" value="ECO:0007669"/>
    <property type="project" value="UniProtKB-SubCell"/>
</dbReference>
<feature type="transmembrane region" description="Helical" evidence="6">
    <location>
        <begin position="209"/>
        <end position="230"/>
    </location>
</feature>
<evidence type="ECO:0000259" key="7">
    <source>
        <dbReference type="Pfam" id="PF20684"/>
    </source>
</evidence>
<evidence type="ECO:0000313" key="9">
    <source>
        <dbReference type="Proteomes" id="UP000800040"/>
    </source>
</evidence>
<accession>A0A6A5K569</accession>
<keyword evidence="3 6" id="KW-1133">Transmembrane helix</keyword>
<feature type="transmembrane region" description="Helical" evidence="6">
    <location>
        <begin position="283"/>
        <end position="307"/>
    </location>
</feature>
<dbReference type="PANTHER" id="PTHR33048:SF129">
    <property type="entry name" value="INTEGRAL MEMBRANE PROTEIN-RELATED"/>
    <property type="match status" value="1"/>
</dbReference>
<dbReference type="OrthoDB" id="5429740at2759"/>
<dbReference type="Proteomes" id="UP000800040">
    <property type="component" value="Unassembled WGS sequence"/>
</dbReference>
<comment type="similarity">
    <text evidence="5">Belongs to the SAT4 family.</text>
</comment>
<evidence type="ECO:0000256" key="5">
    <source>
        <dbReference type="ARBA" id="ARBA00038359"/>
    </source>
</evidence>
<feature type="transmembrane region" description="Helical" evidence="6">
    <location>
        <begin position="151"/>
        <end position="175"/>
    </location>
</feature>
<dbReference type="AlphaFoldDB" id="A0A6A5K569"/>
<evidence type="ECO:0000313" key="8">
    <source>
        <dbReference type="EMBL" id="KAF1831226.1"/>
    </source>
</evidence>
<evidence type="ECO:0000256" key="4">
    <source>
        <dbReference type="ARBA" id="ARBA00023136"/>
    </source>
</evidence>
<evidence type="ECO:0000256" key="3">
    <source>
        <dbReference type="ARBA" id="ARBA00022989"/>
    </source>
</evidence>
<proteinExistence type="inferred from homology"/>
<evidence type="ECO:0000256" key="6">
    <source>
        <dbReference type="SAM" id="Phobius"/>
    </source>
</evidence>
<dbReference type="InterPro" id="IPR052337">
    <property type="entry name" value="SAT4-like"/>
</dbReference>
<feature type="transmembrane region" description="Helical" evidence="6">
    <location>
        <begin position="38"/>
        <end position="60"/>
    </location>
</feature>
<organism evidence="8 9">
    <name type="scientific">Decorospora gaudefroyi</name>
    <dbReference type="NCBI Taxonomy" id="184978"/>
    <lineage>
        <taxon>Eukaryota</taxon>
        <taxon>Fungi</taxon>
        <taxon>Dikarya</taxon>
        <taxon>Ascomycota</taxon>
        <taxon>Pezizomycotina</taxon>
        <taxon>Dothideomycetes</taxon>
        <taxon>Pleosporomycetidae</taxon>
        <taxon>Pleosporales</taxon>
        <taxon>Pleosporineae</taxon>
        <taxon>Pleosporaceae</taxon>
        <taxon>Decorospora</taxon>
    </lineage>
</organism>
<evidence type="ECO:0000256" key="1">
    <source>
        <dbReference type="ARBA" id="ARBA00004141"/>
    </source>
</evidence>
<feature type="transmembrane region" description="Helical" evidence="6">
    <location>
        <begin position="72"/>
        <end position="98"/>
    </location>
</feature>
<name>A0A6A5K569_9PLEO</name>
<reference evidence="8" key="1">
    <citation type="submission" date="2020-01" db="EMBL/GenBank/DDBJ databases">
        <authorList>
            <consortium name="DOE Joint Genome Institute"/>
            <person name="Haridas S."/>
            <person name="Albert R."/>
            <person name="Binder M."/>
            <person name="Bloem J."/>
            <person name="Labutti K."/>
            <person name="Salamov A."/>
            <person name="Andreopoulos B."/>
            <person name="Baker S.E."/>
            <person name="Barry K."/>
            <person name="Bills G."/>
            <person name="Bluhm B.H."/>
            <person name="Cannon C."/>
            <person name="Castanera R."/>
            <person name="Culley D.E."/>
            <person name="Daum C."/>
            <person name="Ezra D."/>
            <person name="Gonzalez J.B."/>
            <person name="Henrissat B."/>
            <person name="Kuo A."/>
            <person name="Liang C."/>
            <person name="Lipzen A."/>
            <person name="Lutzoni F."/>
            <person name="Magnuson J."/>
            <person name="Mondo S."/>
            <person name="Nolan M."/>
            <person name="Ohm R."/>
            <person name="Pangilinan J."/>
            <person name="Park H.-J."/>
            <person name="Ramirez L."/>
            <person name="Alfaro M."/>
            <person name="Sun H."/>
            <person name="Tritt A."/>
            <person name="Yoshinaga Y."/>
            <person name="Zwiers L.-H."/>
            <person name="Turgeon B.G."/>
            <person name="Goodwin S.B."/>
            <person name="Spatafora J.W."/>
            <person name="Crous P.W."/>
            <person name="Grigoriev I.V."/>
        </authorList>
    </citation>
    <scope>NUCLEOTIDE SEQUENCE</scope>
    <source>
        <strain evidence="8">P77</strain>
    </source>
</reference>
<protein>
    <recommendedName>
        <fullName evidence="7">Rhodopsin domain-containing protein</fullName>
    </recommendedName>
</protein>
<keyword evidence="4 6" id="KW-0472">Membrane</keyword>
<feature type="domain" description="Rhodopsin" evidence="7">
    <location>
        <begin position="56"/>
        <end position="308"/>
    </location>
</feature>
<dbReference type="InterPro" id="IPR049326">
    <property type="entry name" value="Rhodopsin_dom_fungi"/>
</dbReference>
<evidence type="ECO:0000256" key="2">
    <source>
        <dbReference type="ARBA" id="ARBA00022692"/>
    </source>
</evidence>
<dbReference type="EMBL" id="ML975369">
    <property type="protein sequence ID" value="KAF1831226.1"/>
    <property type="molecule type" value="Genomic_DNA"/>
</dbReference>
<gene>
    <name evidence="8" type="ORF">BDW02DRAFT_591285</name>
</gene>
<feature type="transmembrane region" description="Helical" evidence="6">
    <location>
        <begin position="242"/>
        <end position="263"/>
    </location>
</feature>
<comment type="subcellular location">
    <subcellularLocation>
        <location evidence="1">Membrane</location>
        <topology evidence="1">Multi-pass membrane protein</topology>
    </subcellularLocation>
</comment>
<dbReference type="Pfam" id="PF20684">
    <property type="entry name" value="Fung_rhodopsin"/>
    <property type="match status" value="1"/>
</dbReference>
<keyword evidence="9" id="KW-1185">Reference proteome</keyword>